<feature type="domain" description="RiboL-PSP-HEPN" evidence="1">
    <location>
        <begin position="15"/>
        <end position="162"/>
    </location>
</feature>
<evidence type="ECO:0000313" key="2">
    <source>
        <dbReference type="EMBL" id="MBE7696253.1"/>
    </source>
</evidence>
<gene>
    <name evidence="2" type="ORF">F7645_12600</name>
</gene>
<protein>
    <recommendedName>
        <fullName evidence="1">RiboL-PSP-HEPN domain-containing protein</fullName>
    </recommendedName>
</protein>
<evidence type="ECO:0000259" key="1">
    <source>
        <dbReference type="Pfam" id="PF18735"/>
    </source>
</evidence>
<proteinExistence type="predicted"/>
<reference evidence="2 3" key="1">
    <citation type="journal article" date="2020" name="Int. J. Syst. Evol. Microbiol.">
        <title>Tenacibaculum piscium sp. nov., isolated from skin ulcers of sea-farmed fish, and description of Tenacibaculum finnmarkense sp. nov. with subdivision into genomovars finnmarkense and ulcerans.</title>
        <authorList>
            <person name="Olsen A.B."/>
            <person name="Spilsberg B."/>
            <person name="Nilsen H.K."/>
            <person name="Lagesen K."/>
            <person name="Gulla S."/>
            <person name="Avendano-Herrera R."/>
            <person name="Irgang R."/>
            <person name="Duchaud E."/>
            <person name="Colquhoun D.J."/>
        </authorList>
    </citation>
    <scope>NUCLEOTIDE SEQUENCE [LARGE SCALE GENOMIC DNA]</scope>
    <source>
        <strain evidence="2 3">TNO037</strain>
    </source>
</reference>
<organism evidence="2 3">
    <name type="scientific">Tenacibaculum finnmarkense genomovar finnmarkense</name>
    <dbReference type="NCBI Taxonomy" id="1458503"/>
    <lineage>
        <taxon>Bacteria</taxon>
        <taxon>Pseudomonadati</taxon>
        <taxon>Bacteroidota</taxon>
        <taxon>Flavobacteriia</taxon>
        <taxon>Flavobacteriales</taxon>
        <taxon>Flavobacteriaceae</taxon>
        <taxon>Tenacibaculum</taxon>
        <taxon>Tenacibaculum finnmarkense</taxon>
    </lineage>
</organism>
<evidence type="ECO:0000313" key="3">
    <source>
        <dbReference type="Proteomes" id="UP000806077"/>
    </source>
</evidence>
<dbReference type="Pfam" id="PF18735">
    <property type="entry name" value="HEPN_RiboL-PSP"/>
    <property type="match status" value="1"/>
</dbReference>
<dbReference type="InterPro" id="IPR041519">
    <property type="entry name" value="HEPN_RiboL-PSP"/>
</dbReference>
<keyword evidence="3" id="KW-1185">Reference proteome</keyword>
<dbReference type="EMBL" id="WXXV01000038">
    <property type="protein sequence ID" value="MBE7696253.1"/>
    <property type="molecule type" value="Genomic_DNA"/>
</dbReference>
<name>A0AAP1RHX3_9FLAO</name>
<dbReference type="Proteomes" id="UP000806077">
    <property type="component" value="Unassembled WGS sequence"/>
</dbReference>
<comment type="caution">
    <text evidence="2">The sequence shown here is derived from an EMBL/GenBank/DDBJ whole genome shotgun (WGS) entry which is preliminary data.</text>
</comment>
<dbReference type="AlphaFoldDB" id="A0AAP1RHX3"/>
<dbReference type="RefSeq" id="WP_101955725.1">
    <property type="nucleotide sequence ID" value="NZ_JAJHTL010000052.1"/>
</dbReference>
<sequence>MNNQEAQNSIDICTEELQRIYHLIQGHGHMSPIVPFLTKYSIVRACGTIEFCFKTIISDSHSGHSSQITNFIDNTIRNSSMNPNRQNISTTLKKFDPNWKTNFNQKLNDIADCERIKASIDSLNLARNSFAHGDTPSATFENIKDYFMDSVEIMKILDEVVSE</sequence>
<accession>A0AAP1RHX3</accession>